<dbReference type="EMBL" id="JABWDY010044625">
    <property type="protein sequence ID" value="KAF5175002.1"/>
    <property type="molecule type" value="Genomic_DNA"/>
</dbReference>
<reference evidence="1 2" key="1">
    <citation type="submission" date="2020-06" db="EMBL/GenBank/DDBJ databases">
        <title>Transcriptomic and genomic resources for Thalictrum thalictroides and T. hernandezii: Facilitating candidate gene discovery in an emerging model plant lineage.</title>
        <authorList>
            <person name="Arias T."/>
            <person name="Riano-Pachon D.M."/>
            <person name="Di Stilio V.S."/>
        </authorList>
    </citation>
    <scope>NUCLEOTIDE SEQUENCE [LARGE SCALE GENOMIC DNA]</scope>
    <source>
        <strain evidence="2">cv. WT478/WT964</strain>
        <tissue evidence="1">Leaves</tissue>
    </source>
</reference>
<protein>
    <submittedName>
        <fullName evidence="1">Uncharacterized protein</fullName>
    </submittedName>
</protein>
<gene>
    <name evidence="1" type="ORF">FRX31_035412</name>
</gene>
<organism evidence="1 2">
    <name type="scientific">Thalictrum thalictroides</name>
    <name type="common">Rue-anemone</name>
    <name type="synonym">Anemone thalictroides</name>
    <dbReference type="NCBI Taxonomy" id="46969"/>
    <lineage>
        <taxon>Eukaryota</taxon>
        <taxon>Viridiplantae</taxon>
        <taxon>Streptophyta</taxon>
        <taxon>Embryophyta</taxon>
        <taxon>Tracheophyta</taxon>
        <taxon>Spermatophyta</taxon>
        <taxon>Magnoliopsida</taxon>
        <taxon>Ranunculales</taxon>
        <taxon>Ranunculaceae</taxon>
        <taxon>Thalictroideae</taxon>
        <taxon>Thalictrum</taxon>
    </lineage>
</organism>
<dbReference type="Proteomes" id="UP000554482">
    <property type="component" value="Unassembled WGS sequence"/>
</dbReference>
<evidence type="ECO:0000313" key="1">
    <source>
        <dbReference type="EMBL" id="KAF5175002.1"/>
    </source>
</evidence>
<dbReference type="AlphaFoldDB" id="A0A7J6URW6"/>
<sequence length="70" mass="7814">MVGLHGAMNARASKLQGSGEVEGFGRQAESWSPTRFGRKHVPRLGSNRSEELKKWSIWEKANKGKSFTLL</sequence>
<keyword evidence="2" id="KW-1185">Reference proteome</keyword>
<accession>A0A7J6URW6</accession>
<comment type="caution">
    <text evidence="1">The sequence shown here is derived from an EMBL/GenBank/DDBJ whole genome shotgun (WGS) entry which is preliminary data.</text>
</comment>
<evidence type="ECO:0000313" key="2">
    <source>
        <dbReference type="Proteomes" id="UP000554482"/>
    </source>
</evidence>
<proteinExistence type="predicted"/>
<name>A0A7J6URW6_THATH</name>